<protein>
    <submittedName>
        <fullName evidence="3">Uncharacterized protein</fullName>
    </submittedName>
</protein>
<feature type="transmembrane region" description="Helical" evidence="2">
    <location>
        <begin position="261"/>
        <end position="285"/>
    </location>
</feature>
<evidence type="ECO:0000313" key="4">
    <source>
        <dbReference type="Proteomes" id="UP001233999"/>
    </source>
</evidence>
<keyword evidence="2" id="KW-1133">Transmembrane helix</keyword>
<evidence type="ECO:0000256" key="1">
    <source>
        <dbReference type="SAM" id="MobiDB-lite"/>
    </source>
</evidence>
<sequence length="381" mass="40554">MVTGVICQKPREFFQHKWDVLRKLKCDIITKPSTKATSTTAVTTPSSATTKTISTKTISTTAVTTPSSATTKTISTKAISTTAVTTPSSATTKTISTKAISTTAVTTLSSATTKTTSKKAISTTAVTTPSSATTKTTSKKAISTTAVTTPSSATTKTTSKKVISTTAVTTPSLATIRTTSTKQSTLSTTTRSPTSPLNPTTKQTTEVSFSTPKFEVISPEEVTQTEESVLIETTVFSLSDEDYYNSSFPEHLETDARVSSIILYLLITLCVMFCILAGLLAKYVFRSGRNKAPSSNDLSTAEEQTGFSEIHSMKFKAEPTGIENHNFDCSKPATTGPCYPIKFVDISGTEASSSIKMSNLTSLNPHQLEEVAMVHQADDTD</sequence>
<proteinExistence type="predicted"/>
<dbReference type="AlphaFoldDB" id="A0AAD8EB83"/>
<feature type="compositionally biased region" description="Low complexity" evidence="1">
    <location>
        <begin position="179"/>
        <end position="201"/>
    </location>
</feature>
<accession>A0AAD8EB83</accession>
<evidence type="ECO:0000256" key="2">
    <source>
        <dbReference type="SAM" id="Phobius"/>
    </source>
</evidence>
<feature type="region of interest" description="Disordered" evidence="1">
    <location>
        <begin position="179"/>
        <end position="205"/>
    </location>
</feature>
<gene>
    <name evidence="3" type="ORF">L9F63_021707</name>
</gene>
<dbReference type="Proteomes" id="UP001233999">
    <property type="component" value="Unassembled WGS sequence"/>
</dbReference>
<keyword evidence="4" id="KW-1185">Reference proteome</keyword>
<reference evidence="3" key="2">
    <citation type="submission" date="2023-05" db="EMBL/GenBank/DDBJ databases">
        <authorList>
            <person name="Fouks B."/>
        </authorList>
    </citation>
    <scope>NUCLEOTIDE SEQUENCE</scope>
    <source>
        <strain evidence="3">Stay&amp;Tobe</strain>
        <tissue evidence="3">Testes</tissue>
    </source>
</reference>
<organism evidence="3 4">
    <name type="scientific">Diploptera punctata</name>
    <name type="common">Pacific beetle cockroach</name>
    <dbReference type="NCBI Taxonomy" id="6984"/>
    <lineage>
        <taxon>Eukaryota</taxon>
        <taxon>Metazoa</taxon>
        <taxon>Ecdysozoa</taxon>
        <taxon>Arthropoda</taxon>
        <taxon>Hexapoda</taxon>
        <taxon>Insecta</taxon>
        <taxon>Pterygota</taxon>
        <taxon>Neoptera</taxon>
        <taxon>Polyneoptera</taxon>
        <taxon>Dictyoptera</taxon>
        <taxon>Blattodea</taxon>
        <taxon>Blaberoidea</taxon>
        <taxon>Blaberidae</taxon>
        <taxon>Diplopterinae</taxon>
        <taxon>Diploptera</taxon>
    </lineage>
</organism>
<comment type="caution">
    <text evidence="3">The sequence shown here is derived from an EMBL/GenBank/DDBJ whole genome shotgun (WGS) entry which is preliminary data.</text>
</comment>
<evidence type="ECO:0000313" key="3">
    <source>
        <dbReference type="EMBL" id="KAJ9583933.1"/>
    </source>
</evidence>
<name>A0AAD8EB83_DIPPU</name>
<dbReference type="EMBL" id="JASPKZ010007493">
    <property type="protein sequence ID" value="KAJ9583933.1"/>
    <property type="molecule type" value="Genomic_DNA"/>
</dbReference>
<keyword evidence="2" id="KW-0472">Membrane</keyword>
<reference evidence="3" key="1">
    <citation type="journal article" date="2023" name="IScience">
        <title>Live-bearing cockroach genome reveals convergent evolutionary mechanisms linked to viviparity in insects and beyond.</title>
        <authorList>
            <person name="Fouks B."/>
            <person name="Harrison M.C."/>
            <person name="Mikhailova A.A."/>
            <person name="Marchal E."/>
            <person name="English S."/>
            <person name="Carruthers M."/>
            <person name="Jennings E.C."/>
            <person name="Chiamaka E.L."/>
            <person name="Frigard R.A."/>
            <person name="Pippel M."/>
            <person name="Attardo G.M."/>
            <person name="Benoit J.B."/>
            <person name="Bornberg-Bauer E."/>
            <person name="Tobe S.S."/>
        </authorList>
    </citation>
    <scope>NUCLEOTIDE SEQUENCE</scope>
    <source>
        <strain evidence="3">Stay&amp;Tobe</strain>
    </source>
</reference>
<keyword evidence="2" id="KW-0812">Transmembrane</keyword>